<dbReference type="InterPro" id="IPR050126">
    <property type="entry name" value="Ap4A_hydrolase"/>
</dbReference>
<dbReference type="RefSeq" id="WP_182322620.1">
    <property type="nucleotide sequence ID" value="NZ_CP058554.1"/>
</dbReference>
<reference evidence="2 3" key="1">
    <citation type="journal article" date="2020" name="G3 (Bethesda)">
        <title>CeMbio - The Caenorhabditis elegans Microbiome Resource.</title>
        <authorList>
            <person name="Dirksen P."/>
            <person name="Assie A."/>
            <person name="Zimmermann J."/>
            <person name="Zhang F."/>
            <person name="Tietje A.M."/>
            <person name="Marsh S.A."/>
            <person name="Felix M.A."/>
            <person name="Shapira M."/>
            <person name="Kaleta C."/>
            <person name="Schulenburg H."/>
            <person name="Samuel B."/>
        </authorList>
    </citation>
    <scope>NUCLEOTIDE SEQUENCE [LARGE SCALE GENOMIC DNA]</scope>
    <source>
        <strain evidence="2 3">BIGb0172</strain>
    </source>
</reference>
<dbReference type="InterPro" id="IPR029052">
    <property type="entry name" value="Metallo-depent_PP-like"/>
</dbReference>
<dbReference type="InterPro" id="IPR004843">
    <property type="entry name" value="Calcineurin-like_PHP"/>
</dbReference>
<dbReference type="GO" id="GO:0016791">
    <property type="term" value="F:phosphatase activity"/>
    <property type="evidence" value="ECO:0007669"/>
    <property type="project" value="TreeGrafter"/>
</dbReference>
<name>A0A7G5EI66_9BURK</name>
<dbReference type="AlphaFoldDB" id="A0A7G5EI66"/>
<feature type="domain" description="Calcineurin-like phosphoesterase" evidence="1">
    <location>
        <begin position="12"/>
        <end position="113"/>
    </location>
</feature>
<proteinExistence type="predicted"/>
<organism evidence="2 3">
    <name type="scientific">Comamonas piscis</name>
    <dbReference type="NCBI Taxonomy" id="1562974"/>
    <lineage>
        <taxon>Bacteria</taxon>
        <taxon>Pseudomonadati</taxon>
        <taxon>Pseudomonadota</taxon>
        <taxon>Betaproteobacteria</taxon>
        <taxon>Burkholderiales</taxon>
        <taxon>Comamonadaceae</taxon>
        <taxon>Comamonas</taxon>
    </lineage>
</organism>
<accession>A0A7G5EI66</accession>
<dbReference type="Pfam" id="PF00149">
    <property type="entry name" value="Metallophos"/>
    <property type="match status" value="1"/>
</dbReference>
<dbReference type="PANTHER" id="PTHR42850:SF7">
    <property type="entry name" value="BIS(5'-NUCLEOSYL)-TETRAPHOSPHATASE PRPE [ASYMMETRICAL]"/>
    <property type="match status" value="1"/>
</dbReference>
<dbReference type="KEGG" id="cpis:HS961_13135"/>
<sequence>MSLVQALPAGPLDVIGDVHGERQALQALVRHLGYDDLGDHPTGRKLVFVGDFCDRGPDSPGVLALVRRWVEAGNAYAVIGNHEINLLREDAKDGSGWYFDERIEADNPKYAPYARADQAFDDEMLPFLRQLPLALERPDLRIVHAAWIDDKINQARALRPGHVAEDYDRLEQEAYLHAKTLGIPARLNAENQAWPFHLEDGAHCPPFMPAHADSELNKSQYNPLKVLSCGVERRGTEPFYAGGKWRFVERVAWWDAYADSTPVIVGHYWRRIHELDRSVLGKGDQDLFADIHPHAWHGQRGNVFCVDFSVGARWTARLAGQPPEQDFKLAALRWPERVLVLDDGSAEPTTGFMQAPTPALV</sequence>
<dbReference type="PANTHER" id="PTHR42850">
    <property type="entry name" value="METALLOPHOSPHOESTERASE"/>
    <property type="match status" value="1"/>
</dbReference>
<dbReference type="EMBL" id="CP058554">
    <property type="protein sequence ID" value="QMV73691.1"/>
    <property type="molecule type" value="Genomic_DNA"/>
</dbReference>
<dbReference type="GO" id="GO:0005737">
    <property type="term" value="C:cytoplasm"/>
    <property type="evidence" value="ECO:0007669"/>
    <property type="project" value="TreeGrafter"/>
</dbReference>
<evidence type="ECO:0000259" key="1">
    <source>
        <dbReference type="Pfam" id="PF00149"/>
    </source>
</evidence>
<evidence type="ECO:0000313" key="2">
    <source>
        <dbReference type="EMBL" id="QMV73691.1"/>
    </source>
</evidence>
<evidence type="ECO:0000313" key="3">
    <source>
        <dbReference type="Proteomes" id="UP000515240"/>
    </source>
</evidence>
<gene>
    <name evidence="2" type="ORF">HS961_13135</name>
</gene>
<keyword evidence="3" id="KW-1185">Reference proteome</keyword>
<protein>
    <submittedName>
        <fullName evidence="2">Metallophosphoesterase</fullName>
    </submittedName>
</protein>
<dbReference type="Gene3D" id="3.60.21.10">
    <property type="match status" value="1"/>
</dbReference>
<dbReference type="Proteomes" id="UP000515240">
    <property type="component" value="Chromosome"/>
</dbReference>
<dbReference type="SUPFAM" id="SSF56300">
    <property type="entry name" value="Metallo-dependent phosphatases"/>
    <property type="match status" value="1"/>
</dbReference>